<gene>
    <name evidence="1" type="ORF">PHATRDRAFT_38916</name>
</gene>
<sequence>MLLLRPAIGVFAWYAYSAVQRQRLVRQGTFASMQMLSSFRQPDGDSLKLETLGQPVTAIADDWVYLTGRNPKLPTDSYRPTFRHTQHVACSFSNDGDTHGSRPHSSIALFGPRAVPLLSLRQLVTERMDLRPYVEEDLTKRLAWEHAMAECRPLLADENANSAAPLVPGAYSFLYRDYVNQEELLAMLCRRKAMETLLYRQTRATSLQVEDPTSNGNSSTSPSDQKCVLTDRAKMLGFLPVTIHWEGIVPRTTGDDQKCTIRWTNTSCRIGWQRLGKTIQQPSLAEKYRKDDWDVLLPPSSDTDAVNEGDIIVFYRQGQGKLVFARDSLISPT</sequence>
<organism evidence="1 2">
    <name type="scientific">Phaeodactylum tricornutum (strain CCAP 1055/1)</name>
    <dbReference type="NCBI Taxonomy" id="556484"/>
    <lineage>
        <taxon>Eukaryota</taxon>
        <taxon>Sar</taxon>
        <taxon>Stramenopiles</taxon>
        <taxon>Ochrophyta</taxon>
        <taxon>Bacillariophyta</taxon>
        <taxon>Bacillariophyceae</taxon>
        <taxon>Bacillariophycidae</taxon>
        <taxon>Naviculales</taxon>
        <taxon>Phaeodactylaceae</taxon>
        <taxon>Phaeodactylum</taxon>
    </lineage>
</organism>
<dbReference type="OrthoDB" id="53035at2759"/>
<reference evidence="1 2" key="1">
    <citation type="journal article" date="2008" name="Nature">
        <title>The Phaeodactylum genome reveals the evolutionary history of diatom genomes.</title>
        <authorList>
            <person name="Bowler C."/>
            <person name="Allen A.E."/>
            <person name="Badger J.H."/>
            <person name="Grimwood J."/>
            <person name="Jabbari K."/>
            <person name="Kuo A."/>
            <person name="Maheswari U."/>
            <person name="Martens C."/>
            <person name="Maumus F."/>
            <person name="Otillar R.P."/>
            <person name="Rayko E."/>
            <person name="Salamov A."/>
            <person name="Vandepoele K."/>
            <person name="Beszteri B."/>
            <person name="Gruber A."/>
            <person name="Heijde M."/>
            <person name="Katinka M."/>
            <person name="Mock T."/>
            <person name="Valentin K."/>
            <person name="Verret F."/>
            <person name="Berges J.A."/>
            <person name="Brownlee C."/>
            <person name="Cadoret J.P."/>
            <person name="Chiovitti A."/>
            <person name="Choi C.J."/>
            <person name="Coesel S."/>
            <person name="De Martino A."/>
            <person name="Detter J.C."/>
            <person name="Durkin C."/>
            <person name="Falciatore A."/>
            <person name="Fournet J."/>
            <person name="Haruta M."/>
            <person name="Huysman M.J."/>
            <person name="Jenkins B.D."/>
            <person name="Jiroutova K."/>
            <person name="Jorgensen R.E."/>
            <person name="Joubert Y."/>
            <person name="Kaplan A."/>
            <person name="Kroger N."/>
            <person name="Kroth P.G."/>
            <person name="La Roche J."/>
            <person name="Lindquist E."/>
            <person name="Lommer M."/>
            <person name="Martin-Jezequel V."/>
            <person name="Lopez P.J."/>
            <person name="Lucas S."/>
            <person name="Mangogna M."/>
            <person name="McGinnis K."/>
            <person name="Medlin L.K."/>
            <person name="Montsant A."/>
            <person name="Oudot-Le Secq M.P."/>
            <person name="Napoli C."/>
            <person name="Obornik M."/>
            <person name="Parker M.S."/>
            <person name="Petit J.L."/>
            <person name="Porcel B.M."/>
            <person name="Poulsen N."/>
            <person name="Robison M."/>
            <person name="Rychlewski L."/>
            <person name="Rynearson T.A."/>
            <person name="Schmutz J."/>
            <person name="Shapiro H."/>
            <person name="Siaut M."/>
            <person name="Stanley M."/>
            <person name="Sussman M.R."/>
            <person name="Taylor A.R."/>
            <person name="Vardi A."/>
            <person name="von Dassow P."/>
            <person name="Vyverman W."/>
            <person name="Willis A."/>
            <person name="Wyrwicz L.S."/>
            <person name="Rokhsar D.S."/>
            <person name="Weissenbach J."/>
            <person name="Armbrust E.V."/>
            <person name="Green B.R."/>
            <person name="Van de Peer Y."/>
            <person name="Grigoriev I.V."/>
        </authorList>
    </citation>
    <scope>NUCLEOTIDE SEQUENCE [LARGE SCALE GENOMIC DNA]</scope>
    <source>
        <strain evidence="1 2">CCAP 1055/1</strain>
    </source>
</reference>
<accession>B7G773</accession>
<protein>
    <submittedName>
        <fullName evidence="1">Uncharacterized protein</fullName>
    </submittedName>
</protein>
<evidence type="ECO:0000313" key="1">
    <source>
        <dbReference type="EMBL" id="EEC45593.1"/>
    </source>
</evidence>
<proteinExistence type="predicted"/>
<dbReference type="AlphaFoldDB" id="B7G773"/>
<dbReference type="GeneID" id="7203689"/>
<dbReference type="KEGG" id="pti:PHATRDRAFT_38916"/>
<name>B7G773_PHATC</name>
<dbReference type="InParanoid" id="B7G773"/>
<dbReference type="EMBL" id="CM000619">
    <property type="protein sequence ID" value="EEC45593.1"/>
    <property type="molecule type" value="Genomic_DNA"/>
</dbReference>
<dbReference type="RefSeq" id="XP_002182857.1">
    <property type="nucleotide sequence ID" value="XM_002182821.1"/>
</dbReference>
<dbReference type="HOGENOM" id="CLU_786350_0_0_1"/>
<reference evidence="2" key="2">
    <citation type="submission" date="2008-08" db="EMBL/GenBank/DDBJ databases">
        <authorList>
            <consortium name="Diatom Consortium"/>
            <person name="Grigoriev I."/>
            <person name="Grimwood J."/>
            <person name="Kuo A."/>
            <person name="Otillar R.P."/>
            <person name="Salamov A."/>
            <person name="Detter J.C."/>
            <person name="Lindquist E."/>
            <person name="Shapiro H."/>
            <person name="Lucas S."/>
            <person name="Glavina del Rio T."/>
            <person name="Pitluck S."/>
            <person name="Rokhsar D."/>
            <person name="Bowler C."/>
        </authorList>
    </citation>
    <scope>GENOME REANNOTATION</scope>
    <source>
        <strain evidence="2">CCAP 1055/1</strain>
    </source>
</reference>
<dbReference type="Proteomes" id="UP000000759">
    <property type="component" value="Chromosome 17"/>
</dbReference>
<evidence type="ECO:0000313" key="2">
    <source>
        <dbReference type="Proteomes" id="UP000000759"/>
    </source>
</evidence>
<dbReference type="PaxDb" id="2850-Phatr38916"/>
<keyword evidence="2" id="KW-1185">Reference proteome</keyword>